<dbReference type="AlphaFoldDB" id="A0A061QVS0"/>
<evidence type="ECO:0000313" key="2">
    <source>
        <dbReference type="EMBL" id="JAC62545.1"/>
    </source>
</evidence>
<accession>A0A061QVS0</accession>
<feature type="non-terminal residue" evidence="2">
    <location>
        <position position="91"/>
    </location>
</feature>
<dbReference type="EMBL" id="GBEZ01024448">
    <property type="protein sequence ID" value="JAC62545.1"/>
    <property type="molecule type" value="Transcribed_RNA"/>
</dbReference>
<gene>
    <name evidence="2" type="ORF">TSPGSL018_23079</name>
</gene>
<feature type="non-terminal residue" evidence="2">
    <location>
        <position position="1"/>
    </location>
</feature>
<proteinExistence type="predicted"/>
<feature type="coiled-coil region" evidence="1">
    <location>
        <begin position="41"/>
        <end position="68"/>
    </location>
</feature>
<evidence type="ECO:0000256" key="1">
    <source>
        <dbReference type="SAM" id="Coils"/>
    </source>
</evidence>
<sequence>SKAIYSTATRKPLCKLIHAKTLSGSRYEFKCFASDGGRDDLSFVLENIESARRELDDLLNERDSALSAASRNTGKARRFRETLQLLEKEAL</sequence>
<organism evidence="2">
    <name type="scientific">Tetraselmis sp. GSL018</name>
    <dbReference type="NCBI Taxonomy" id="582737"/>
    <lineage>
        <taxon>Eukaryota</taxon>
        <taxon>Viridiplantae</taxon>
        <taxon>Chlorophyta</taxon>
        <taxon>core chlorophytes</taxon>
        <taxon>Chlorodendrophyceae</taxon>
        <taxon>Chlorodendrales</taxon>
        <taxon>Chlorodendraceae</taxon>
        <taxon>Tetraselmis</taxon>
    </lineage>
</organism>
<protein>
    <submittedName>
        <fullName evidence="2">Uncharacterized protein</fullName>
    </submittedName>
</protein>
<name>A0A061QVS0_9CHLO</name>
<keyword evidence="1" id="KW-0175">Coiled coil</keyword>
<reference evidence="2" key="1">
    <citation type="submission" date="2014-05" db="EMBL/GenBank/DDBJ databases">
        <title>The transcriptome of the halophilic microalga Tetraselmis sp. GSL018 isolated from the Great Salt Lake, Utah.</title>
        <authorList>
            <person name="Jinkerson R.E."/>
            <person name="D'Adamo S."/>
            <person name="Posewitz M.C."/>
        </authorList>
    </citation>
    <scope>NUCLEOTIDE SEQUENCE</scope>
    <source>
        <strain evidence="2">GSL018</strain>
    </source>
</reference>